<feature type="compositionally biased region" description="Basic and acidic residues" evidence="1">
    <location>
        <begin position="137"/>
        <end position="147"/>
    </location>
</feature>
<name>A0A5P9K222_9HYPH</name>
<gene>
    <name evidence="2" type="ORF">GDR74_11190</name>
</gene>
<evidence type="ECO:0000256" key="1">
    <source>
        <dbReference type="SAM" id="MobiDB-lite"/>
    </source>
</evidence>
<organism evidence="2 3">
    <name type="scientific">Microvirga thermotolerans</name>
    <dbReference type="NCBI Taxonomy" id="2651334"/>
    <lineage>
        <taxon>Bacteria</taxon>
        <taxon>Pseudomonadati</taxon>
        <taxon>Pseudomonadota</taxon>
        <taxon>Alphaproteobacteria</taxon>
        <taxon>Hyphomicrobiales</taxon>
        <taxon>Methylobacteriaceae</taxon>
        <taxon>Microvirga</taxon>
    </lineage>
</organism>
<sequence length="163" mass="17355">MLMPAAALADETALAGSMWTCTRARDGSQFLIVFYPDGGVGGGEVDKGAVSPYVFDASRTPEGRWPGRWGQTGADFTWEFPDQHMRIEGRVAAAARGEPSRLTGTETALELASPVACIPQAKAPRIGPGLVIPQDGHFIDPDDKEGALKVPAGVSLQPQPRRR</sequence>
<dbReference type="EMBL" id="CP045423">
    <property type="protein sequence ID" value="QFU18108.1"/>
    <property type="molecule type" value="Genomic_DNA"/>
</dbReference>
<dbReference type="AlphaFoldDB" id="A0A5P9K222"/>
<dbReference type="KEGG" id="mico:GDR74_11190"/>
<proteinExistence type="predicted"/>
<reference evidence="2 3" key="1">
    <citation type="submission" date="2019-10" db="EMBL/GenBank/DDBJ databases">
        <title>Isolation, Identification of Microvirga thermotolerans HR1, a novel thermophilic bacterium and Comparative Genomics of the genus Microvirga.</title>
        <authorList>
            <person name="Li J."/>
            <person name="Zhang W."/>
            <person name="Lin M."/>
            <person name="Wang J."/>
        </authorList>
    </citation>
    <scope>NUCLEOTIDE SEQUENCE [LARGE SCALE GENOMIC DNA]</scope>
    <source>
        <strain evidence="2 3">HR1</strain>
    </source>
</reference>
<accession>A0A5P9K222</accession>
<protein>
    <submittedName>
        <fullName evidence="2">Uncharacterized protein</fullName>
    </submittedName>
</protein>
<dbReference type="Proteomes" id="UP000325614">
    <property type="component" value="Chromosome"/>
</dbReference>
<evidence type="ECO:0000313" key="2">
    <source>
        <dbReference type="EMBL" id="QFU18108.1"/>
    </source>
</evidence>
<feature type="region of interest" description="Disordered" evidence="1">
    <location>
        <begin position="136"/>
        <end position="163"/>
    </location>
</feature>
<evidence type="ECO:0000313" key="3">
    <source>
        <dbReference type="Proteomes" id="UP000325614"/>
    </source>
</evidence>
<keyword evidence="3" id="KW-1185">Reference proteome</keyword>